<feature type="transmembrane region" description="Helical" evidence="2">
    <location>
        <begin position="314"/>
        <end position="333"/>
    </location>
</feature>
<dbReference type="EMBL" id="FRCB01000002">
    <property type="protein sequence ID" value="SHL68332.1"/>
    <property type="molecule type" value="Genomic_DNA"/>
</dbReference>
<feature type="transmembrane region" description="Helical" evidence="2">
    <location>
        <begin position="403"/>
        <end position="424"/>
    </location>
</feature>
<organism evidence="3 4">
    <name type="scientific">Roseovarius litoreus</name>
    <dbReference type="NCBI Taxonomy" id="1155722"/>
    <lineage>
        <taxon>Bacteria</taxon>
        <taxon>Pseudomonadati</taxon>
        <taxon>Pseudomonadota</taxon>
        <taxon>Alphaproteobacteria</taxon>
        <taxon>Rhodobacterales</taxon>
        <taxon>Roseobacteraceae</taxon>
        <taxon>Roseovarius</taxon>
    </lineage>
</organism>
<accession>A0A1M7CMD8</accession>
<evidence type="ECO:0008006" key="5">
    <source>
        <dbReference type="Google" id="ProtNLM"/>
    </source>
</evidence>
<dbReference type="PANTHER" id="PTHR43317">
    <property type="entry name" value="THERMOSPERMINE SYNTHASE ACAULIS5"/>
    <property type="match status" value="1"/>
</dbReference>
<reference evidence="3 4" key="1">
    <citation type="submission" date="2016-11" db="EMBL/GenBank/DDBJ databases">
        <authorList>
            <person name="Varghese N."/>
            <person name="Submissions S."/>
        </authorList>
    </citation>
    <scope>NUCLEOTIDE SEQUENCE [LARGE SCALE GENOMIC DNA]</scope>
    <source>
        <strain evidence="3 4">DSM 28249</strain>
    </source>
</reference>
<dbReference type="SUPFAM" id="SSF53335">
    <property type="entry name" value="S-adenosyl-L-methionine-dependent methyltransferases"/>
    <property type="match status" value="1"/>
</dbReference>
<dbReference type="NCBIfam" id="NF037959">
    <property type="entry name" value="MFS_SpdSyn"/>
    <property type="match status" value="1"/>
</dbReference>
<feature type="transmembrane region" description="Helical" evidence="2">
    <location>
        <begin position="183"/>
        <end position="203"/>
    </location>
</feature>
<keyword evidence="4" id="KW-1185">Reference proteome</keyword>
<feature type="transmembrane region" description="Helical" evidence="2">
    <location>
        <begin position="50"/>
        <end position="70"/>
    </location>
</feature>
<proteinExistence type="predicted"/>
<dbReference type="AlphaFoldDB" id="A0A1M7CMD8"/>
<feature type="transmembrane region" description="Helical" evidence="2">
    <location>
        <begin position="430"/>
        <end position="448"/>
    </location>
</feature>
<gene>
    <name evidence="3" type="ORF">SAMN05443432_102215</name>
</gene>
<feature type="transmembrane region" description="Helical" evidence="2">
    <location>
        <begin position="14"/>
        <end position="38"/>
    </location>
</feature>
<feature type="transmembrane region" description="Helical" evidence="2">
    <location>
        <begin position="114"/>
        <end position="135"/>
    </location>
</feature>
<feature type="transmembrane region" description="Helical" evidence="2">
    <location>
        <begin position="453"/>
        <end position="470"/>
    </location>
</feature>
<evidence type="ECO:0000313" key="3">
    <source>
        <dbReference type="EMBL" id="SHL68332.1"/>
    </source>
</evidence>
<feature type="transmembrane region" description="Helical" evidence="2">
    <location>
        <begin position="156"/>
        <end position="177"/>
    </location>
</feature>
<dbReference type="Proteomes" id="UP000322545">
    <property type="component" value="Unassembled WGS sequence"/>
</dbReference>
<feature type="transmembrane region" description="Helical" evidence="2">
    <location>
        <begin position="345"/>
        <end position="364"/>
    </location>
</feature>
<dbReference type="RefSeq" id="WP_149778576.1">
    <property type="nucleotide sequence ID" value="NZ_FRCB01000002.1"/>
</dbReference>
<evidence type="ECO:0000256" key="1">
    <source>
        <dbReference type="ARBA" id="ARBA00023115"/>
    </source>
</evidence>
<keyword evidence="2" id="KW-0812">Transmembrane</keyword>
<feature type="transmembrane region" description="Helical" evidence="2">
    <location>
        <begin position="263"/>
        <end position="280"/>
    </location>
</feature>
<keyword evidence="1" id="KW-0620">Polyamine biosynthesis</keyword>
<feature type="transmembrane region" description="Helical" evidence="2">
    <location>
        <begin position="370"/>
        <end position="391"/>
    </location>
</feature>
<dbReference type="InterPro" id="IPR029063">
    <property type="entry name" value="SAM-dependent_MTases_sf"/>
</dbReference>
<feature type="transmembrane region" description="Helical" evidence="2">
    <location>
        <begin position="287"/>
        <end position="308"/>
    </location>
</feature>
<keyword evidence="2" id="KW-1133">Transmembrane helix</keyword>
<feature type="transmembrane region" description="Helical" evidence="2">
    <location>
        <begin position="82"/>
        <end position="102"/>
    </location>
</feature>
<dbReference type="Gene3D" id="3.40.50.150">
    <property type="entry name" value="Vaccinia Virus protein VP39"/>
    <property type="match status" value="1"/>
</dbReference>
<evidence type="ECO:0000256" key="2">
    <source>
        <dbReference type="SAM" id="Phobius"/>
    </source>
</evidence>
<evidence type="ECO:0000313" key="4">
    <source>
        <dbReference type="Proteomes" id="UP000322545"/>
    </source>
</evidence>
<feature type="transmembrane region" description="Helical" evidence="2">
    <location>
        <begin position="233"/>
        <end position="251"/>
    </location>
</feature>
<sequence>MQSSPISAVSQSRALAPVLFTATIFLSASLLFFVQPLFTKIVLPRIGGSPAVWTTAMLFFQLVLIAGYLYAHLLTRHLSVRAQLIVHLGVWAAALLFLPLTVPQDWQFDPAGAVAWQTLLLFAAGVGLPFFALSANAPLIQFWYARSGGPSASDPYFLYGASNLGSLTALLGFPLLAAPFLGAASIGLGWACGFVALGAFLLASGLQAREGGAVARPVRAAQAAADRPKAGDIVWWALLAFVPSSLMLAVTSKVSLDVGSVPLVWVVPLSLYLMSFVVTFSNRTWRALPHAETGMTVVLIVMLVLLGGTSGKHLSWLSVAVLIVGFFLVALYAHRKLYEARPASAHLTAFYLTMSVGGALGGLFNSIIGPVLFSGLYEGVATLLVARLLMLGVRERIAQVPGALLRGAAVAGLAAVPALAAWAVLGIEGVKILLALLAVPGLIALLWLGQDRVAGFGAAVTLLIAALSVWPDTAQFRDRSFFGTHIVANEDGMRIYGNGTTVHGAQRLSDDAQSAAPEPLFYYHRNGPMAQVMTSQRGQQAQSVGIVGLGVGSLACYRQPHQDWQFYEIDPMVDMVARMPHLFRFVSDCAPEAPTHLGDARIVLEDQTEHRYDILVIDAYSSDSVPVHLTTDEAIALYMDRLASGGVLVFHISNRYYEIERPLGRSAEAQGLVALLQDYAGNVASDPGDSPSKVVIMARDRADLGDLADDPRWQSLGSDGGRLWTDDYANLLSILK</sequence>
<name>A0A1M7CMD8_9RHOB</name>
<dbReference type="GO" id="GO:0006596">
    <property type="term" value="P:polyamine biosynthetic process"/>
    <property type="evidence" value="ECO:0007669"/>
    <property type="project" value="UniProtKB-KW"/>
</dbReference>
<protein>
    <recommendedName>
        <fullName evidence="5">Spermidine synthase</fullName>
    </recommendedName>
</protein>
<dbReference type="PANTHER" id="PTHR43317:SF1">
    <property type="entry name" value="THERMOSPERMINE SYNTHASE ACAULIS5"/>
    <property type="match status" value="1"/>
</dbReference>
<keyword evidence="2" id="KW-0472">Membrane</keyword>